<dbReference type="AlphaFoldDB" id="A0AAV9D1U7"/>
<reference evidence="1" key="2">
    <citation type="submission" date="2023-06" db="EMBL/GenBank/DDBJ databases">
        <authorList>
            <person name="Ma L."/>
            <person name="Liu K.-W."/>
            <person name="Li Z."/>
            <person name="Hsiao Y.-Y."/>
            <person name="Qi Y."/>
            <person name="Fu T."/>
            <person name="Tang G."/>
            <person name="Zhang D."/>
            <person name="Sun W.-H."/>
            <person name="Liu D.-K."/>
            <person name="Li Y."/>
            <person name="Chen G.-Z."/>
            <person name="Liu X.-D."/>
            <person name="Liao X.-Y."/>
            <person name="Jiang Y.-T."/>
            <person name="Yu X."/>
            <person name="Hao Y."/>
            <person name="Huang J."/>
            <person name="Zhao X.-W."/>
            <person name="Ke S."/>
            <person name="Chen Y.-Y."/>
            <person name="Wu W.-L."/>
            <person name="Hsu J.-L."/>
            <person name="Lin Y.-F."/>
            <person name="Huang M.-D."/>
            <person name="Li C.-Y."/>
            <person name="Huang L."/>
            <person name="Wang Z.-W."/>
            <person name="Zhao X."/>
            <person name="Zhong W.-Y."/>
            <person name="Peng D.-H."/>
            <person name="Ahmad S."/>
            <person name="Lan S."/>
            <person name="Zhang J.-S."/>
            <person name="Tsai W.-C."/>
            <person name="Van De Peer Y."/>
            <person name="Liu Z.-J."/>
        </authorList>
    </citation>
    <scope>NUCLEOTIDE SEQUENCE</scope>
    <source>
        <strain evidence="1">CP</strain>
        <tissue evidence="1">Leaves</tissue>
    </source>
</reference>
<proteinExistence type="predicted"/>
<organism evidence="1 2">
    <name type="scientific">Acorus calamus</name>
    <name type="common">Sweet flag</name>
    <dbReference type="NCBI Taxonomy" id="4465"/>
    <lineage>
        <taxon>Eukaryota</taxon>
        <taxon>Viridiplantae</taxon>
        <taxon>Streptophyta</taxon>
        <taxon>Embryophyta</taxon>
        <taxon>Tracheophyta</taxon>
        <taxon>Spermatophyta</taxon>
        <taxon>Magnoliopsida</taxon>
        <taxon>Liliopsida</taxon>
        <taxon>Acoraceae</taxon>
        <taxon>Acorus</taxon>
    </lineage>
</organism>
<comment type="caution">
    <text evidence="1">The sequence shown here is derived from an EMBL/GenBank/DDBJ whole genome shotgun (WGS) entry which is preliminary data.</text>
</comment>
<sequence length="98" mass="11543">MDMMIYWDGPTILGNGRVQRCDHAKRIQELIAKGSDPKAHPAMRVSHDDWKWIVDFIRSDTYQRIIDLKIDGKHVAEITKYALHWRCTKERLNKGSHE</sequence>
<reference evidence="1" key="1">
    <citation type="journal article" date="2023" name="Nat. Commun.">
        <title>Diploid and tetraploid genomes of Acorus and the evolution of monocots.</title>
        <authorList>
            <person name="Ma L."/>
            <person name="Liu K.W."/>
            <person name="Li Z."/>
            <person name="Hsiao Y.Y."/>
            <person name="Qi Y."/>
            <person name="Fu T."/>
            <person name="Tang G.D."/>
            <person name="Zhang D."/>
            <person name="Sun W.H."/>
            <person name="Liu D.K."/>
            <person name="Li Y."/>
            <person name="Chen G.Z."/>
            <person name="Liu X.D."/>
            <person name="Liao X.Y."/>
            <person name="Jiang Y.T."/>
            <person name="Yu X."/>
            <person name="Hao Y."/>
            <person name="Huang J."/>
            <person name="Zhao X.W."/>
            <person name="Ke S."/>
            <person name="Chen Y.Y."/>
            <person name="Wu W.L."/>
            <person name="Hsu J.L."/>
            <person name="Lin Y.F."/>
            <person name="Huang M.D."/>
            <person name="Li C.Y."/>
            <person name="Huang L."/>
            <person name="Wang Z.W."/>
            <person name="Zhao X."/>
            <person name="Zhong W.Y."/>
            <person name="Peng D.H."/>
            <person name="Ahmad S."/>
            <person name="Lan S."/>
            <person name="Zhang J.S."/>
            <person name="Tsai W.C."/>
            <person name="Van de Peer Y."/>
            <person name="Liu Z.J."/>
        </authorList>
    </citation>
    <scope>NUCLEOTIDE SEQUENCE</scope>
    <source>
        <strain evidence="1">CP</strain>
    </source>
</reference>
<dbReference type="Proteomes" id="UP001180020">
    <property type="component" value="Unassembled WGS sequence"/>
</dbReference>
<evidence type="ECO:0000313" key="2">
    <source>
        <dbReference type="Proteomes" id="UP001180020"/>
    </source>
</evidence>
<gene>
    <name evidence="1" type="ORF">QJS10_CPA16g00873</name>
</gene>
<evidence type="ECO:0000313" key="1">
    <source>
        <dbReference type="EMBL" id="KAK1294128.1"/>
    </source>
</evidence>
<accession>A0AAV9D1U7</accession>
<dbReference type="EMBL" id="JAUJYO010000016">
    <property type="protein sequence ID" value="KAK1294128.1"/>
    <property type="molecule type" value="Genomic_DNA"/>
</dbReference>
<keyword evidence="2" id="KW-1185">Reference proteome</keyword>
<protein>
    <submittedName>
        <fullName evidence="1">Uncharacterized protein</fullName>
    </submittedName>
</protein>
<name>A0AAV9D1U7_ACOCL</name>